<dbReference type="Proteomes" id="UP000033054">
    <property type="component" value="Chromosome"/>
</dbReference>
<gene>
    <name evidence="1" type="ORF">SD10_03165</name>
</gene>
<dbReference type="KEGG" id="srd:SD10_03165"/>
<dbReference type="Pfam" id="PF11964">
    <property type="entry name" value="SpoIIAA-like"/>
    <property type="match status" value="1"/>
</dbReference>
<evidence type="ECO:0000313" key="1">
    <source>
        <dbReference type="EMBL" id="AKD54052.1"/>
    </source>
</evidence>
<dbReference type="STRING" id="1379870.SD10_03165"/>
<dbReference type="Gene3D" id="3.40.50.10600">
    <property type="entry name" value="SpoIIaa-like domains"/>
    <property type="match status" value="1"/>
</dbReference>
<accession>A0A0E3V5D2</accession>
<proteinExistence type="predicted"/>
<dbReference type="OrthoDB" id="9811577at2"/>
<sequence length="118" mass="13325">MIKPIEFQADNIIGFQMTGKITEADIKQWSSVLDQQSNRHDKLRVYIEYNDVDAVSLKAVLADLKFDLTHLGDFEKAALVADQSWTTVPASLANLIPNLQAKQFSMDQKDEAKQWIAS</sequence>
<dbReference type="EMBL" id="CP010429">
    <property type="protein sequence ID" value="AKD54052.1"/>
    <property type="molecule type" value="Genomic_DNA"/>
</dbReference>
<protein>
    <recommendedName>
        <fullName evidence="3">STAS/SEC14 domain-containing protein</fullName>
    </recommendedName>
</protein>
<name>A0A0E3V5D2_9BACT</name>
<dbReference type="AlphaFoldDB" id="A0A0E3V5D2"/>
<dbReference type="InterPro" id="IPR038396">
    <property type="entry name" value="SpoIIAA-like_sf"/>
</dbReference>
<dbReference type="InterPro" id="IPR021866">
    <property type="entry name" value="SpoIIAA-like"/>
</dbReference>
<dbReference type="HOGENOM" id="CLU_137390_0_0_10"/>
<dbReference type="RefSeq" id="WP_046375648.1">
    <property type="nucleotide sequence ID" value="NZ_CP010429.1"/>
</dbReference>
<keyword evidence="2" id="KW-1185">Reference proteome</keyword>
<dbReference type="SUPFAM" id="SSF52091">
    <property type="entry name" value="SpoIIaa-like"/>
    <property type="match status" value="1"/>
</dbReference>
<dbReference type="InterPro" id="IPR036513">
    <property type="entry name" value="STAS_dom_sf"/>
</dbReference>
<organism evidence="1 2">
    <name type="scientific">Spirosoma radiotolerans</name>
    <dbReference type="NCBI Taxonomy" id="1379870"/>
    <lineage>
        <taxon>Bacteria</taxon>
        <taxon>Pseudomonadati</taxon>
        <taxon>Bacteroidota</taxon>
        <taxon>Cytophagia</taxon>
        <taxon>Cytophagales</taxon>
        <taxon>Cytophagaceae</taxon>
        <taxon>Spirosoma</taxon>
    </lineage>
</organism>
<dbReference type="PATRIC" id="fig|1379870.5.peg.695"/>
<evidence type="ECO:0000313" key="2">
    <source>
        <dbReference type="Proteomes" id="UP000033054"/>
    </source>
</evidence>
<evidence type="ECO:0008006" key="3">
    <source>
        <dbReference type="Google" id="ProtNLM"/>
    </source>
</evidence>
<reference evidence="1 2" key="1">
    <citation type="journal article" date="2014" name="Curr. Microbiol.">
        <title>Spirosoma radiotolerans sp. nov., a gamma-radiation-resistant bacterium isolated from gamma ray-irradiated soil.</title>
        <authorList>
            <person name="Lee J.J."/>
            <person name="Srinivasan S."/>
            <person name="Lim S."/>
            <person name="Joe M."/>
            <person name="Im S."/>
            <person name="Bae S.I."/>
            <person name="Park K.R."/>
            <person name="Han J.H."/>
            <person name="Park S.H."/>
            <person name="Joo B.M."/>
            <person name="Park S.J."/>
            <person name="Kim M.K."/>
        </authorList>
    </citation>
    <scope>NUCLEOTIDE SEQUENCE [LARGE SCALE GENOMIC DNA]</scope>
    <source>
        <strain evidence="1 2">DG5A</strain>
    </source>
</reference>